<dbReference type="RefSeq" id="WP_087481026.1">
    <property type="nucleotide sequence ID" value="NZ_AP024884.1"/>
</dbReference>
<dbReference type="PANTHER" id="PTHR38762:SF1">
    <property type="entry name" value="CRYPTIC OUTER MEMBRANE PORIN BGLH-RELATED"/>
    <property type="match status" value="1"/>
</dbReference>
<evidence type="ECO:0000256" key="1">
    <source>
        <dbReference type="ARBA" id="ARBA00004571"/>
    </source>
</evidence>
<reference evidence="11 14" key="2">
    <citation type="submission" date="2023-11" db="EMBL/GenBank/DDBJ databases">
        <title>Plant-associative lifestyle of Vibrio porteresiae and its evolutionary dynamics.</title>
        <authorList>
            <person name="Rameshkumar N."/>
            <person name="Kirti K."/>
        </authorList>
    </citation>
    <scope>NUCLEOTIDE SEQUENCE [LARGE SCALE GENOMIC DNA]</scope>
    <source>
        <strain evidence="11 14">MSSRF38</strain>
    </source>
</reference>
<dbReference type="NCBIfam" id="NF006860">
    <property type="entry name" value="PRK09360.1"/>
    <property type="match status" value="1"/>
</dbReference>
<protein>
    <submittedName>
        <fullName evidence="12">Maltoporin</fullName>
    </submittedName>
</protein>
<dbReference type="InterPro" id="IPR050286">
    <property type="entry name" value="G_neg_Bact_CarbUptk_Porin"/>
</dbReference>
<organism evidence="12 13">
    <name type="scientific">Vibrio mangrovi</name>
    <dbReference type="NCBI Taxonomy" id="474394"/>
    <lineage>
        <taxon>Bacteria</taxon>
        <taxon>Pseudomonadati</taxon>
        <taxon>Pseudomonadota</taxon>
        <taxon>Gammaproteobacteria</taxon>
        <taxon>Vibrionales</taxon>
        <taxon>Vibrionaceae</taxon>
        <taxon>Vibrio</taxon>
    </lineage>
</organism>
<keyword evidence="7" id="KW-0626">Porin</keyword>
<keyword evidence="5" id="KW-0812">Transmembrane</keyword>
<evidence type="ECO:0000256" key="3">
    <source>
        <dbReference type="ARBA" id="ARBA00022448"/>
    </source>
</evidence>
<keyword evidence="8" id="KW-0472">Membrane</keyword>
<evidence type="ECO:0000256" key="5">
    <source>
        <dbReference type="ARBA" id="ARBA00022692"/>
    </source>
</evidence>
<evidence type="ECO:0000256" key="9">
    <source>
        <dbReference type="ARBA" id="ARBA00023237"/>
    </source>
</evidence>
<dbReference type="Pfam" id="PF02264">
    <property type="entry name" value="LamB"/>
    <property type="match status" value="1"/>
</dbReference>
<evidence type="ECO:0000313" key="14">
    <source>
        <dbReference type="Proteomes" id="UP001283366"/>
    </source>
</evidence>
<evidence type="ECO:0000256" key="2">
    <source>
        <dbReference type="ARBA" id="ARBA00007055"/>
    </source>
</evidence>
<evidence type="ECO:0000313" key="13">
    <source>
        <dbReference type="Proteomes" id="UP000196125"/>
    </source>
</evidence>
<dbReference type="GO" id="GO:0006811">
    <property type="term" value="P:monoatomic ion transport"/>
    <property type="evidence" value="ECO:0007669"/>
    <property type="project" value="UniProtKB-KW"/>
</dbReference>
<dbReference type="Gene3D" id="2.40.170.10">
    <property type="entry name" value="Porin, LamB type"/>
    <property type="match status" value="1"/>
</dbReference>
<evidence type="ECO:0000313" key="11">
    <source>
        <dbReference type="EMBL" id="MDW6004693.1"/>
    </source>
</evidence>
<evidence type="ECO:0000256" key="10">
    <source>
        <dbReference type="SAM" id="SignalP"/>
    </source>
</evidence>
<keyword evidence="9" id="KW-0998">Cell outer membrane</keyword>
<gene>
    <name evidence="12" type="primary">lamB</name>
    <name evidence="11" type="ORF">SBX37_17695</name>
    <name evidence="12" type="ORF">VIM7927_02261</name>
</gene>
<evidence type="ECO:0000256" key="6">
    <source>
        <dbReference type="ARBA" id="ARBA00023065"/>
    </source>
</evidence>
<dbReference type="OrthoDB" id="106611at2"/>
<accession>A0A1Y6ITM4</accession>
<dbReference type="PANTHER" id="PTHR38762">
    <property type="entry name" value="CRYPTIC OUTER MEMBRANE PORIN BGLH-RELATED"/>
    <property type="match status" value="1"/>
</dbReference>
<dbReference type="GO" id="GO:0046930">
    <property type="term" value="C:pore complex"/>
    <property type="evidence" value="ECO:0007669"/>
    <property type="project" value="UniProtKB-KW"/>
</dbReference>
<keyword evidence="4" id="KW-1134">Transmembrane beta strand</keyword>
<dbReference type="EMBL" id="FXXI01000003">
    <property type="protein sequence ID" value="SMS00984.1"/>
    <property type="molecule type" value="Genomic_DNA"/>
</dbReference>
<evidence type="ECO:0000256" key="8">
    <source>
        <dbReference type="ARBA" id="ARBA00023136"/>
    </source>
</evidence>
<keyword evidence="10" id="KW-0732">Signal</keyword>
<sequence length="411" mass="45604">MKMSVKPLVPVILAALTTIPAYAVDFNGYVRSGLGISTNGGGLDGKTKTEKNKLGRLGNEYDTYAELSLGQELYKEEAKSFYFQSTFEMSSNGNLENEGTDKDNANFAIKELNIQAKGFIESLPDAVIWAGKRFYQRHDLHIIDTKYWNVSGYGAGLENVKLGSGALSTAIIRGDADDTSDLNINYLDVRYAGLKPWEGAWTEFGIDYALPNPTDTQKENGVDFGNAVMLTGELSQSFSWGYNKTVLQYANEGLAQNMTSQGGGWYDIWSGDVSNANGYRLINTGDFHVSEHLALNHVLTYGYTEKYATNVKDRDLLSLAIRPTYAWSKHHKTVFELGYFTSTVKNTDGTEVKSGGEKLTVAQVLAAGEDVLARPEIRFYATYIKDTEGKSFNDNRDDDDIRLGVQIEAWW</sequence>
<comment type="subcellular location">
    <subcellularLocation>
        <location evidence="1">Cell outer membrane</location>
        <topology evidence="1">Multi-pass membrane protein</topology>
    </subcellularLocation>
</comment>
<keyword evidence="3" id="KW-0813">Transport</keyword>
<evidence type="ECO:0000256" key="4">
    <source>
        <dbReference type="ARBA" id="ARBA00022452"/>
    </source>
</evidence>
<dbReference type="Proteomes" id="UP001283366">
    <property type="component" value="Unassembled WGS sequence"/>
</dbReference>
<dbReference type="CDD" id="cd01346">
    <property type="entry name" value="Maltoporin-like"/>
    <property type="match status" value="1"/>
</dbReference>
<evidence type="ECO:0000313" key="12">
    <source>
        <dbReference type="EMBL" id="SMS00984.1"/>
    </source>
</evidence>
<comment type="similarity">
    <text evidence="2">Belongs to the porin LamB (TC 1.B.3) family.</text>
</comment>
<reference evidence="12 13" key="1">
    <citation type="submission" date="2017-05" db="EMBL/GenBank/DDBJ databases">
        <authorList>
            <person name="Song R."/>
            <person name="Chenine A.L."/>
            <person name="Ruprecht R.M."/>
        </authorList>
    </citation>
    <scope>NUCLEOTIDE SEQUENCE [LARGE SCALE GENOMIC DNA]</scope>
    <source>
        <strain evidence="12 13">CECT 7927</strain>
    </source>
</reference>
<dbReference type="GO" id="GO:0009279">
    <property type="term" value="C:cell outer membrane"/>
    <property type="evidence" value="ECO:0007669"/>
    <property type="project" value="UniProtKB-SubCell"/>
</dbReference>
<keyword evidence="14" id="KW-1185">Reference proteome</keyword>
<keyword evidence="6" id="KW-0406">Ion transport</keyword>
<dbReference type="GO" id="GO:0015288">
    <property type="term" value="F:porin activity"/>
    <property type="evidence" value="ECO:0007669"/>
    <property type="project" value="UniProtKB-KW"/>
</dbReference>
<dbReference type="SUPFAM" id="SSF56935">
    <property type="entry name" value="Porins"/>
    <property type="match status" value="1"/>
</dbReference>
<dbReference type="GO" id="GO:0015774">
    <property type="term" value="P:polysaccharide transport"/>
    <property type="evidence" value="ECO:0007669"/>
    <property type="project" value="TreeGrafter"/>
</dbReference>
<proteinExistence type="inferred from homology"/>
<dbReference type="InterPro" id="IPR036998">
    <property type="entry name" value="Porin_LamB_sf"/>
</dbReference>
<evidence type="ECO:0000256" key="7">
    <source>
        <dbReference type="ARBA" id="ARBA00023114"/>
    </source>
</evidence>
<dbReference type="EMBL" id="JAWRCO010000002">
    <property type="protein sequence ID" value="MDW6004693.1"/>
    <property type="molecule type" value="Genomic_DNA"/>
</dbReference>
<dbReference type="GO" id="GO:0015144">
    <property type="term" value="F:carbohydrate transmembrane transporter activity"/>
    <property type="evidence" value="ECO:0007669"/>
    <property type="project" value="TreeGrafter"/>
</dbReference>
<dbReference type="AlphaFoldDB" id="A0A1Y6ITM4"/>
<feature type="chain" id="PRO_5012441569" evidence="10">
    <location>
        <begin position="24"/>
        <end position="411"/>
    </location>
</feature>
<dbReference type="InterPro" id="IPR003192">
    <property type="entry name" value="Porin_LamB"/>
</dbReference>
<name>A0A1Y6ITM4_9VIBR</name>
<feature type="signal peptide" evidence="10">
    <location>
        <begin position="1"/>
        <end position="23"/>
    </location>
</feature>
<dbReference type="Proteomes" id="UP000196125">
    <property type="component" value="Unassembled WGS sequence"/>
</dbReference>